<organism evidence="1 2">
    <name type="scientific">Prosthecochloris vibrioformis</name>
    <name type="common">Chlorobium vibrioforme</name>
    <dbReference type="NCBI Taxonomy" id="1098"/>
    <lineage>
        <taxon>Bacteria</taxon>
        <taxon>Pseudomonadati</taxon>
        <taxon>Chlorobiota</taxon>
        <taxon>Chlorobiia</taxon>
        <taxon>Chlorobiales</taxon>
        <taxon>Chlorobiaceae</taxon>
        <taxon>Prosthecochloris</taxon>
    </lineage>
</organism>
<evidence type="ECO:0000313" key="2">
    <source>
        <dbReference type="Proteomes" id="UP000309544"/>
    </source>
</evidence>
<keyword evidence="2" id="KW-1185">Reference proteome</keyword>
<sequence length="82" mass="9306">MGKSYEIRTDYFREKIMAAVLVGYRTVKEPVAITAHPDLMARIRKEFSDKSVAPKKIGDEEYFFGLPVIEDPSGDKEHISVS</sequence>
<reference evidence="1 2" key="1">
    <citation type="submission" date="2019-05" db="EMBL/GenBank/DDBJ databases">
        <title>Draft Whole-Genome sequence of the green sulfur bacterium Prosthecochloris vibrioformis DSM 260.</title>
        <authorList>
            <person name="Meyer T.E."/>
            <person name="Kyndt J.A."/>
        </authorList>
    </citation>
    <scope>NUCLEOTIDE SEQUENCE [LARGE SCALE GENOMIC DNA]</scope>
    <source>
        <strain evidence="1 2">DSM 260</strain>
    </source>
</reference>
<name>A0A5C4S2P4_PROVB</name>
<dbReference type="Proteomes" id="UP000309544">
    <property type="component" value="Unassembled WGS sequence"/>
</dbReference>
<evidence type="ECO:0000313" key="1">
    <source>
        <dbReference type="EMBL" id="TNJ37021.1"/>
    </source>
</evidence>
<accession>A0A5C4S2P4</accession>
<proteinExistence type="predicted"/>
<gene>
    <name evidence="1" type="ORF">FGF68_05460</name>
</gene>
<dbReference type="RefSeq" id="WP_068867112.1">
    <property type="nucleotide sequence ID" value="NZ_VDCI01000003.1"/>
</dbReference>
<protein>
    <submittedName>
        <fullName evidence="1">Uncharacterized protein</fullName>
    </submittedName>
</protein>
<dbReference type="EMBL" id="VDCI01000003">
    <property type="protein sequence ID" value="TNJ37021.1"/>
    <property type="molecule type" value="Genomic_DNA"/>
</dbReference>
<comment type="caution">
    <text evidence="1">The sequence shown here is derived from an EMBL/GenBank/DDBJ whole genome shotgun (WGS) entry which is preliminary data.</text>
</comment>
<dbReference type="AlphaFoldDB" id="A0A5C4S2P4"/>